<dbReference type="GO" id="GO:0006355">
    <property type="term" value="P:regulation of DNA-templated transcription"/>
    <property type="evidence" value="ECO:0007669"/>
    <property type="project" value="TreeGrafter"/>
</dbReference>
<dbReference type="SUPFAM" id="SSF52317">
    <property type="entry name" value="Class I glutamine amidotransferase-like"/>
    <property type="match status" value="1"/>
</dbReference>
<dbReference type="PANTHER" id="PTHR43130">
    <property type="entry name" value="ARAC-FAMILY TRANSCRIPTIONAL REGULATOR"/>
    <property type="match status" value="1"/>
</dbReference>
<feature type="domain" description="DJ-1/PfpI" evidence="1">
    <location>
        <begin position="40"/>
        <end position="105"/>
    </location>
</feature>
<accession>A0AA42B6J6</accession>
<dbReference type="InterPro" id="IPR052158">
    <property type="entry name" value="INH-QAR"/>
</dbReference>
<dbReference type="EMBL" id="JAMQGP010000001">
    <property type="protein sequence ID" value="MCM2678506.1"/>
    <property type="molecule type" value="Genomic_DNA"/>
</dbReference>
<protein>
    <submittedName>
        <fullName evidence="2">DJ-1/PfpI family protein</fullName>
    </submittedName>
</protein>
<proteinExistence type="predicted"/>
<dbReference type="PANTHER" id="PTHR43130:SF2">
    <property type="entry name" value="DJ-1_PFPI DOMAIN-CONTAINING PROTEIN"/>
    <property type="match status" value="1"/>
</dbReference>
<evidence type="ECO:0000313" key="3">
    <source>
        <dbReference type="Proteomes" id="UP001165393"/>
    </source>
</evidence>
<organism evidence="2 3">
    <name type="scientific">Echinimonas agarilytica</name>
    <dbReference type="NCBI Taxonomy" id="1215918"/>
    <lineage>
        <taxon>Bacteria</taxon>
        <taxon>Pseudomonadati</taxon>
        <taxon>Pseudomonadota</taxon>
        <taxon>Gammaproteobacteria</taxon>
        <taxon>Alteromonadales</taxon>
        <taxon>Echinimonadaceae</taxon>
        <taxon>Echinimonas</taxon>
    </lineage>
</organism>
<dbReference type="InterPro" id="IPR002818">
    <property type="entry name" value="DJ-1/PfpI"/>
</dbReference>
<evidence type="ECO:0000313" key="2">
    <source>
        <dbReference type="EMBL" id="MCM2678506.1"/>
    </source>
</evidence>
<evidence type="ECO:0000259" key="1">
    <source>
        <dbReference type="Pfam" id="PF01965"/>
    </source>
</evidence>
<dbReference type="Pfam" id="PF01965">
    <property type="entry name" value="DJ-1_PfpI"/>
    <property type="match status" value="1"/>
</dbReference>
<gene>
    <name evidence="2" type="ORF">NAF29_02325</name>
</gene>
<name>A0AA42B6J6_9GAMM</name>
<comment type="caution">
    <text evidence="2">The sequence shown here is derived from an EMBL/GenBank/DDBJ whole genome shotgun (WGS) entry which is preliminary data.</text>
</comment>
<keyword evidence="3" id="KW-1185">Reference proteome</keyword>
<reference evidence="2 3" key="1">
    <citation type="journal article" date="2013" name="Antonie Van Leeuwenhoek">
        <title>Echinimonas agarilytica gen. nov., sp. nov., a new gammaproteobacterium isolated from the sea urchin Strongylocentrotus intermedius.</title>
        <authorList>
            <person name="Nedashkovskaya O.I."/>
            <person name="Stenkova A.M."/>
            <person name="Zhukova N.V."/>
            <person name="Van Trappen S."/>
            <person name="Lee J.S."/>
            <person name="Kim S.B."/>
        </authorList>
    </citation>
    <scope>NUCLEOTIDE SEQUENCE [LARGE SCALE GENOMIC DNA]</scope>
    <source>
        <strain evidence="2 3">KMM 6351</strain>
    </source>
</reference>
<dbReference type="AlphaFoldDB" id="A0AA42B6J6"/>
<dbReference type="InterPro" id="IPR029062">
    <property type="entry name" value="Class_I_gatase-like"/>
</dbReference>
<dbReference type="Proteomes" id="UP001165393">
    <property type="component" value="Unassembled WGS sequence"/>
</dbReference>
<sequence length="176" mass="18797">MPGTSVEQAQTVLLQDDVYMSFLQRVCGELAAKPHQCWPRYASVCAGALLLANTGIFKGKQVTTHWAMRGALANLQGVTLAPDYPRYVHDQDVLTGGGIASGIDEALYLVSSLSSVDEACKAQLIMQYAPAPPFHCGNPDQAEQSGYLDMVNGMLSADQASVDTIQSILQGRYGSA</sequence>
<dbReference type="Gene3D" id="3.40.50.880">
    <property type="match status" value="1"/>
</dbReference>